<keyword evidence="6" id="KW-1185">Reference proteome</keyword>
<dbReference type="SUPFAM" id="SSF53474">
    <property type="entry name" value="alpha/beta-Hydrolases"/>
    <property type="match status" value="1"/>
</dbReference>
<name>A0ABU1AQN3_9BACT</name>
<reference evidence="5 6" key="1">
    <citation type="submission" date="2023-04" db="EMBL/GenBank/DDBJ databases">
        <title>A novel bacteria isolated from coastal sediment.</title>
        <authorList>
            <person name="Liu X.-J."/>
            <person name="Du Z.-J."/>
        </authorList>
    </citation>
    <scope>NUCLEOTIDE SEQUENCE [LARGE SCALE GENOMIC DNA]</scope>
    <source>
        <strain evidence="5 6">SDUM461003</strain>
    </source>
</reference>
<sequence length="560" mass="62584">MTTSATDHSTIQSKVVVFPSRSGKKMVGFIDALSTAAPDAPFVVMAPKYGQSKKNNLQMSYVFAQNGLRVLRFDHTNHIGESEGEIVDYTLPGAVADILAALDYLETEYGHSKVILQANSMSARCAIRAASLDARIERLICLVGIVDFRETITLICQKDIIDVYVSGVEQGVGDILGHDVNIDQFLKTSVDENMHDSVGTRDDFLKAKCDVFMFAAEKDAWVDFEKLKQLAEGANRVQIREVKGVMHEMMENPQAALKTIFAAVFVAKHGRFPREEELEDVAEPNKREVFKQNKVERNRLRAVAPKRESEADFWHSYLDKYKMLESVSAYKDYLKLIADCLGSPTEGAVYLDCGCGNGMFGAWCLRDLIAQSAVNWKTPATYFGLDLTGKGLSEAARRHSTIANEGGGPALRNLNRMYYRFDLDRIDASQEKLLPLADQSVDRICCSLLISYLKDPVFLVKELYRVLKPDGRIILSSMKPYCDLSLIYKGFLGETNSEEAVESARNLLSAAGVLQLKEDEGHYIFYSEDELVEIMRQGGFDKTHVFRSFGEQANLVSSIK</sequence>
<proteinExistence type="predicted"/>
<evidence type="ECO:0000256" key="4">
    <source>
        <dbReference type="ARBA" id="ARBA00023315"/>
    </source>
</evidence>
<organism evidence="5 6">
    <name type="scientific">Thalassobacterium maritimum</name>
    <dbReference type="NCBI Taxonomy" id="3041265"/>
    <lineage>
        <taxon>Bacteria</taxon>
        <taxon>Pseudomonadati</taxon>
        <taxon>Verrucomicrobiota</taxon>
        <taxon>Opitutia</taxon>
        <taxon>Puniceicoccales</taxon>
        <taxon>Coraliomargaritaceae</taxon>
        <taxon>Thalassobacterium</taxon>
    </lineage>
</organism>
<dbReference type="SUPFAM" id="SSF53335">
    <property type="entry name" value="S-adenosyl-L-methionine-dependent methyltransferases"/>
    <property type="match status" value="1"/>
</dbReference>
<evidence type="ECO:0000313" key="5">
    <source>
        <dbReference type="EMBL" id="MDQ8206471.1"/>
    </source>
</evidence>
<dbReference type="GO" id="GO:0032259">
    <property type="term" value="P:methylation"/>
    <property type="evidence" value="ECO:0007669"/>
    <property type="project" value="UniProtKB-KW"/>
</dbReference>
<dbReference type="Pfam" id="PF13489">
    <property type="entry name" value="Methyltransf_23"/>
    <property type="match status" value="1"/>
</dbReference>
<evidence type="ECO:0000256" key="2">
    <source>
        <dbReference type="ARBA" id="ARBA00022679"/>
    </source>
</evidence>
<comment type="caution">
    <text evidence="5">The sequence shown here is derived from an EMBL/GenBank/DDBJ whole genome shotgun (WGS) entry which is preliminary data.</text>
</comment>
<evidence type="ECO:0000313" key="6">
    <source>
        <dbReference type="Proteomes" id="UP001225316"/>
    </source>
</evidence>
<evidence type="ECO:0000256" key="3">
    <source>
        <dbReference type="ARBA" id="ARBA00023223"/>
    </source>
</evidence>
<dbReference type="InterPro" id="IPR003157">
    <property type="entry name" value="LuxD"/>
</dbReference>
<accession>A0ABU1AQN3</accession>
<dbReference type="PANTHER" id="PTHR43591:SF24">
    <property type="entry name" value="2-METHOXY-6-POLYPRENYL-1,4-BENZOQUINOL METHYLASE, MITOCHONDRIAL"/>
    <property type="match status" value="1"/>
</dbReference>
<dbReference type="Proteomes" id="UP001225316">
    <property type="component" value="Unassembled WGS sequence"/>
</dbReference>
<keyword evidence="5" id="KW-0489">Methyltransferase</keyword>
<dbReference type="Gene3D" id="3.40.50.150">
    <property type="entry name" value="Vaccinia Virus protein VP39"/>
    <property type="match status" value="1"/>
</dbReference>
<dbReference type="Pfam" id="PF02273">
    <property type="entry name" value="Acyl_transf_2"/>
    <property type="match status" value="1"/>
</dbReference>
<dbReference type="EMBL" id="JARXHW010000004">
    <property type="protein sequence ID" value="MDQ8206471.1"/>
    <property type="molecule type" value="Genomic_DNA"/>
</dbReference>
<protein>
    <submittedName>
        <fullName evidence="5">Methyltransferase domain-containing protein</fullName>
    </submittedName>
</protein>
<dbReference type="InterPro" id="IPR029058">
    <property type="entry name" value="AB_hydrolase_fold"/>
</dbReference>
<dbReference type="InterPro" id="IPR029063">
    <property type="entry name" value="SAM-dependent_MTases_sf"/>
</dbReference>
<keyword evidence="2" id="KW-0808">Transferase</keyword>
<gene>
    <name evidence="5" type="ORF">QEH52_03045</name>
</gene>
<dbReference type="CDD" id="cd02440">
    <property type="entry name" value="AdoMet_MTases"/>
    <property type="match status" value="1"/>
</dbReference>
<dbReference type="Gene3D" id="3.40.50.1820">
    <property type="entry name" value="alpha/beta hydrolase"/>
    <property type="match status" value="1"/>
</dbReference>
<keyword evidence="3" id="KW-0455">Luminescence</keyword>
<keyword evidence="4" id="KW-0012">Acyltransferase</keyword>
<dbReference type="GO" id="GO:0008168">
    <property type="term" value="F:methyltransferase activity"/>
    <property type="evidence" value="ECO:0007669"/>
    <property type="project" value="UniProtKB-KW"/>
</dbReference>
<dbReference type="RefSeq" id="WP_308948546.1">
    <property type="nucleotide sequence ID" value="NZ_JARXHW010000004.1"/>
</dbReference>
<comment type="function">
    <text evidence="1">Acyl transferase is part of the fatty acid reductase system required for aldehyde biosynthesis; it produces fatty acids for the luminescent reaction.</text>
</comment>
<dbReference type="PANTHER" id="PTHR43591">
    <property type="entry name" value="METHYLTRANSFERASE"/>
    <property type="match status" value="1"/>
</dbReference>
<evidence type="ECO:0000256" key="1">
    <source>
        <dbReference type="ARBA" id="ARBA00003846"/>
    </source>
</evidence>